<dbReference type="InterPro" id="IPR036900">
    <property type="entry name" value="A-D-PHexomutase_C_sf"/>
</dbReference>
<gene>
    <name evidence="11" type="ORF">UFOPK2289_00448</name>
    <name evidence="12" type="ORF">UFOPK2822_01191</name>
    <name evidence="13" type="ORF">UFOPK3346_00812</name>
    <name evidence="14" type="ORF">UFOPK3670_00852</name>
    <name evidence="15" type="ORF">UFOPK4308_00899</name>
</gene>
<dbReference type="PANTHER" id="PTHR43771">
    <property type="entry name" value="PHOSPHOMANNOMUTASE"/>
    <property type="match status" value="1"/>
</dbReference>
<dbReference type="GO" id="GO:0016868">
    <property type="term" value="F:intramolecular phosphotransferase activity"/>
    <property type="evidence" value="ECO:0007669"/>
    <property type="project" value="InterPro"/>
</dbReference>
<dbReference type="EMBL" id="CAFBLE010000005">
    <property type="protein sequence ID" value="CAB4867168.1"/>
    <property type="molecule type" value="Genomic_DNA"/>
</dbReference>
<keyword evidence="4" id="KW-0479">Metal-binding</keyword>
<dbReference type="GO" id="GO:0005975">
    <property type="term" value="P:carbohydrate metabolic process"/>
    <property type="evidence" value="ECO:0007669"/>
    <property type="project" value="InterPro"/>
</dbReference>
<dbReference type="EMBL" id="CAFBQL010000005">
    <property type="protein sequence ID" value="CAB5059219.1"/>
    <property type="molecule type" value="Genomic_DNA"/>
</dbReference>
<dbReference type="EMBL" id="CAFBMV010000005">
    <property type="protein sequence ID" value="CAB4924091.1"/>
    <property type="molecule type" value="Genomic_DNA"/>
</dbReference>
<dbReference type="NCBIfam" id="NF007088">
    <property type="entry name" value="PRK09542.1"/>
    <property type="match status" value="1"/>
</dbReference>
<dbReference type="Pfam" id="PF00408">
    <property type="entry name" value="PGM_PMM_IV"/>
    <property type="match status" value="1"/>
</dbReference>
<dbReference type="SUPFAM" id="SSF53738">
    <property type="entry name" value="Phosphoglucomutase, first 3 domains"/>
    <property type="match status" value="3"/>
</dbReference>
<dbReference type="SUPFAM" id="SSF55957">
    <property type="entry name" value="Phosphoglucomutase, C-terminal domain"/>
    <property type="match status" value="1"/>
</dbReference>
<keyword evidence="6" id="KW-0413">Isomerase</keyword>
<dbReference type="InterPro" id="IPR005844">
    <property type="entry name" value="A-D-PHexomutase_a/b/a-I"/>
</dbReference>
<evidence type="ECO:0000313" key="11">
    <source>
        <dbReference type="EMBL" id="CAB4660203.1"/>
    </source>
</evidence>
<dbReference type="Pfam" id="PF02879">
    <property type="entry name" value="PGM_PMM_II"/>
    <property type="match status" value="1"/>
</dbReference>
<dbReference type="Gene3D" id="3.30.310.50">
    <property type="entry name" value="Alpha-D-phosphohexomutase, C-terminal domain"/>
    <property type="match status" value="1"/>
</dbReference>
<sequence length="453" mass="49417">MELPHPQIFKAYDIRGLVDVEITADFAFRTGLGFARYLEQIREPGEIVIGEDMRPSSPELADAFAAGAMSNGMDVIRIGLASTDMLYFASGKLNIPGAMFTASHNPAAYNGIKLCTSGARPIGKESGLLTIEKFVFDGNPIPMRAPGTEIERNMLEEYVDHLLTLVDVSAIRPLKIVIDAGNGMAGYTAPAVFSKINAEVIELYFELDGTFPNHEANPIDPANLKALQKAVLKHKADIGLAFDGDADRCFLVDENGDLVNPSTLTGLIAKRELDRYPGSSIIYNLISSRSVAEIVSENGGSAIRSRVGHSYIKKLMADSGAQFGGEHSGHFYFKDFWCADSGMLAALHAIAALGLQKGTLSKILKPYQRYFSSGEINQTVDNAAAILERVEERYGSEDEVTVDHLDGLTVSSANWWFNLRPSNTEPLLRLNVEANTENRLERVKAEVLGELRG</sequence>
<dbReference type="InterPro" id="IPR005841">
    <property type="entry name" value="Alpha-D-phosphohexomutase_SF"/>
</dbReference>
<reference evidence="12" key="1">
    <citation type="submission" date="2020-05" db="EMBL/GenBank/DDBJ databases">
        <authorList>
            <person name="Chiriac C."/>
            <person name="Salcher M."/>
            <person name="Ghai R."/>
            <person name="Kavagutti S V."/>
        </authorList>
    </citation>
    <scope>NUCLEOTIDE SEQUENCE</scope>
</reference>
<feature type="domain" description="Alpha-D-phosphohexomutase C-terminal" evidence="7">
    <location>
        <begin position="375"/>
        <end position="448"/>
    </location>
</feature>
<keyword evidence="3" id="KW-0597">Phosphoprotein</keyword>
<feature type="domain" description="Alpha-D-phosphohexomutase alpha/beta/alpha" evidence="9">
    <location>
        <begin position="156"/>
        <end position="256"/>
    </location>
</feature>
<dbReference type="CDD" id="cd03089">
    <property type="entry name" value="PMM_PGM"/>
    <property type="match status" value="1"/>
</dbReference>
<evidence type="ECO:0000313" key="14">
    <source>
        <dbReference type="EMBL" id="CAB4924091.1"/>
    </source>
</evidence>
<dbReference type="InterPro" id="IPR016055">
    <property type="entry name" value="A-D-PHexomutase_a/b/a-I/II/III"/>
</dbReference>
<dbReference type="Pfam" id="PF02878">
    <property type="entry name" value="PGM_PMM_I"/>
    <property type="match status" value="1"/>
</dbReference>
<dbReference type="Gene3D" id="3.40.120.10">
    <property type="entry name" value="Alpha-D-Glucose-1,6-Bisphosphate, subunit A, domain 3"/>
    <property type="match status" value="3"/>
</dbReference>
<evidence type="ECO:0000259" key="9">
    <source>
        <dbReference type="Pfam" id="PF02879"/>
    </source>
</evidence>
<accession>A0A6J6UCK5</accession>
<proteinExistence type="inferred from homology"/>
<evidence type="ECO:0000259" key="7">
    <source>
        <dbReference type="Pfam" id="PF00408"/>
    </source>
</evidence>
<keyword evidence="5" id="KW-0460">Magnesium</keyword>
<comment type="similarity">
    <text evidence="2">Belongs to the phosphohexose mutase family.</text>
</comment>
<dbReference type="EMBL" id="CAEZZC010000018">
    <property type="protein sequence ID" value="CAB4756854.1"/>
    <property type="molecule type" value="Genomic_DNA"/>
</dbReference>
<dbReference type="GO" id="GO:0046872">
    <property type="term" value="F:metal ion binding"/>
    <property type="evidence" value="ECO:0007669"/>
    <property type="project" value="UniProtKB-KW"/>
</dbReference>
<dbReference type="PRINTS" id="PR00509">
    <property type="entry name" value="PGMPMM"/>
</dbReference>
<dbReference type="InterPro" id="IPR005845">
    <property type="entry name" value="A-D-PHexomutase_a/b/a-II"/>
</dbReference>
<evidence type="ECO:0000259" key="8">
    <source>
        <dbReference type="Pfam" id="PF02878"/>
    </source>
</evidence>
<name>A0A6J6UCK5_9ZZZZ</name>
<evidence type="ECO:0000256" key="4">
    <source>
        <dbReference type="ARBA" id="ARBA00022723"/>
    </source>
</evidence>
<evidence type="ECO:0000259" key="10">
    <source>
        <dbReference type="Pfam" id="PF02880"/>
    </source>
</evidence>
<dbReference type="InterPro" id="IPR005843">
    <property type="entry name" value="A-D-PHexomutase_C"/>
</dbReference>
<organism evidence="12">
    <name type="scientific">freshwater metagenome</name>
    <dbReference type="NCBI Taxonomy" id="449393"/>
    <lineage>
        <taxon>unclassified sequences</taxon>
        <taxon>metagenomes</taxon>
        <taxon>ecological metagenomes</taxon>
    </lineage>
</organism>
<dbReference type="Pfam" id="PF02880">
    <property type="entry name" value="PGM_PMM_III"/>
    <property type="match status" value="1"/>
</dbReference>
<evidence type="ECO:0000313" key="15">
    <source>
        <dbReference type="EMBL" id="CAB5059219.1"/>
    </source>
</evidence>
<dbReference type="EMBL" id="CAEZWT010000008">
    <property type="protein sequence ID" value="CAB4660203.1"/>
    <property type="molecule type" value="Genomic_DNA"/>
</dbReference>
<comment type="cofactor">
    <cofactor evidence="1">
        <name>Mg(2+)</name>
        <dbReference type="ChEBI" id="CHEBI:18420"/>
    </cofactor>
</comment>
<evidence type="ECO:0000256" key="2">
    <source>
        <dbReference type="ARBA" id="ARBA00010231"/>
    </source>
</evidence>
<feature type="domain" description="Alpha-D-phosphohexomutase alpha/beta/alpha" evidence="8">
    <location>
        <begin position="7"/>
        <end position="133"/>
    </location>
</feature>
<protein>
    <submittedName>
        <fullName evidence="12">Unannotated protein</fullName>
    </submittedName>
</protein>
<evidence type="ECO:0000256" key="1">
    <source>
        <dbReference type="ARBA" id="ARBA00001946"/>
    </source>
</evidence>
<evidence type="ECO:0000256" key="6">
    <source>
        <dbReference type="ARBA" id="ARBA00023235"/>
    </source>
</evidence>
<evidence type="ECO:0000313" key="13">
    <source>
        <dbReference type="EMBL" id="CAB4867168.1"/>
    </source>
</evidence>
<dbReference type="AlphaFoldDB" id="A0A6J6UCK5"/>
<dbReference type="PANTHER" id="PTHR43771:SF1">
    <property type="entry name" value="PHOSPHOMANNOMUTASE"/>
    <property type="match status" value="1"/>
</dbReference>
<evidence type="ECO:0000256" key="3">
    <source>
        <dbReference type="ARBA" id="ARBA00022553"/>
    </source>
</evidence>
<evidence type="ECO:0000256" key="5">
    <source>
        <dbReference type="ARBA" id="ARBA00022842"/>
    </source>
</evidence>
<feature type="domain" description="Alpha-D-phosphohexomutase alpha/beta/alpha" evidence="10">
    <location>
        <begin position="262"/>
        <end position="370"/>
    </location>
</feature>
<dbReference type="InterPro" id="IPR005846">
    <property type="entry name" value="A-D-PHexomutase_a/b/a-III"/>
</dbReference>
<evidence type="ECO:0000313" key="12">
    <source>
        <dbReference type="EMBL" id="CAB4756854.1"/>
    </source>
</evidence>